<reference evidence="1" key="1">
    <citation type="submission" date="2023-04" db="EMBL/GenBank/DDBJ databases">
        <title>Black Yeasts Isolated from many extreme environments.</title>
        <authorList>
            <person name="Coleine C."/>
            <person name="Stajich J.E."/>
            <person name="Selbmann L."/>
        </authorList>
    </citation>
    <scope>NUCLEOTIDE SEQUENCE</scope>
    <source>
        <strain evidence="1">CCFEE 5312</strain>
    </source>
</reference>
<evidence type="ECO:0000313" key="1">
    <source>
        <dbReference type="EMBL" id="KAK3045938.1"/>
    </source>
</evidence>
<gene>
    <name evidence="1" type="ORF">LTR09_012530</name>
</gene>
<proteinExistence type="predicted"/>
<organism evidence="1 2">
    <name type="scientific">Extremus antarcticus</name>
    <dbReference type="NCBI Taxonomy" id="702011"/>
    <lineage>
        <taxon>Eukaryota</taxon>
        <taxon>Fungi</taxon>
        <taxon>Dikarya</taxon>
        <taxon>Ascomycota</taxon>
        <taxon>Pezizomycotina</taxon>
        <taxon>Dothideomycetes</taxon>
        <taxon>Dothideomycetidae</taxon>
        <taxon>Mycosphaerellales</taxon>
        <taxon>Extremaceae</taxon>
        <taxon>Extremus</taxon>
    </lineage>
</organism>
<dbReference type="EMBL" id="JAWDJX010000132">
    <property type="protein sequence ID" value="KAK3045938.1"/>
    <property type="molecule type" value="Genomic_DNA"/>
</dbReference>
<evidence type="ECO:0000313" key="2">
    <source>
        <dbReference type="Proteomes" id="UP001271007"/>
    </source>
</evidence>
<dbReference type="AlphaFoldDB" id="A0AAJ0D9V8"/>
<dbReference type="Proteomes" id="UP001271007">
    <property type="component" value="Unassembled WGS sequence"/>
</dbReference>
<keyword evidence="2" id="KW-1185">Reference proteome</keyword>
<sequence>MTHFEKLVKQYPVKGSLHEPDIHLRPLQGLTERTDEAVTNHMMTPSAEQLSAEDHLSINLDLAWLKLNEYYSKLDNTPIYVAAVVLHPLSFLSSYNFYRLQYLQAHCGF</sequence>
<accession>A0AAJ0D9V8</accession>
<protein>
    <submittedName>
        <fullName evidence="1">Uncharacterized protein</fullName>
    </submittedName>
</protein>
<name>A0AAJ0D9V8_9PEZI</name>
<comment type="caution">
    <text evidence="1">The sequence shown here is derived from an EMBL/GenBank/DDBJ whole genome shotgun (WGS) entry which is preliminary data.</text>
</comment>